<dbReference type="AlphaFoldDB" id="A0A5B0X1D0"/>
<dbReference type="Gene3D" id="3.40.50.150">
    <property type="entry name" value="Vaccinia Virus protein VP39"/>
    <property type="match status" value="1"/>
</dbReference>
<dbReference type="GO" id="GO:0032259">
    <property type="term" value="P:methylation"/>
    <property type="evidence" value="ECO:0007669"/>
    <property type="project" value="UniProtKB-KW"/>
</dbReference>
<sequence>MGRGSAIGQARQVSDQFNDILTELESWYDSDRGQYMLGQLRASLRPHLENAFGYHILQLGPVREHALFGDCRIHHRIHASNRPANNIGLLCESGEIPLESDSVDVVIGHHCLEFVDNPHQVLREIQRVLTPQGQLLMVGFNPFSLRGLLTASRGLSRRSAWRQYEPVSARRLTDWMHLLGCELQDSHYLYALPPFGGGRLRRGMESIDIWLGQHNVPLGGVYLLHAVKTVVAQNRPRSLLRRHGEKLIDLAVPKPAVAPSPTPNVPSRSTGKVARNPSGDVLH</sequence>
<dbReference type="Proteomes" id="UP000323708">
    <property type="component" value="Unassembled WGS sequence"/>
</dbReference>
<evidence type="ECO:0000313" key="3">
    <source>
        <dbReference type="EMBL" id="KAA1193120.1"/>
    </source>
</evidence>
<protein>
    <submittedName>
        <fullName evidence="3">Class I SAM-dependent methyltransferase</fullName>
    </submittedName>
</protein>
<dbReference type="InterPro" id="IPR029063">
    <property type="entry name" value="SAM-dependent_MTases_sf"/>
</dbReference>
<reference evidence="3 4" key="1">
    <citation type="submission" date="2019-09" db="EMBL/GenBank/DDBJ databases">
        <authorList>
            <person name="Chen X.-Y."/>
        </authorList>
    </citation>
    <scope>NUCLEOTIDE SEQUENCE [LARGE SCALE GENOMIC DNA]</scope>
    <source>
        <strain evidence="3 4">NY5</strain>
    </source>
</reference>
<organism evidence="3 4">
    <name type="scientific">Pseudohalioglobus sediminis</name>
    <dbReference type="NCBI Taxonomy" id="2606449"/>
    <lineage>
        <taxon>Bacteria</taxon>
        <taxon>Pseudomonadati</taxon>
        <taxon>Pseudomonadota</taxon>
        <taxon>Gammaproteobacteria</taxon>
        <taxon>Cellvibrionales</taxon>
        <taxon>Halieaceae</taxon>
        <taxon>Pseudohalioglobus</taxon>
    </lineage>
</organism>
<keyword evidence="3" id="KW-0808">Transferase</keyword>
<evidence type="ECO:0000313" key="4">
    <source>
        <dbReference type="Proteomes" id="UP000323708"/>
    </source>
</evidence>
<evidence type="ECO:0000259" key="2">
    <source>
        <dbReference type="Pfam" id="PF08241"/>
    </source>
</evidence>
<feature type="region of interest" description="Disordered" evidence="1">
    <location>
        <begin position="252"/>
        <end position="283"/>
    </location>
</feature>
<name>A0A5B0X1D0_9GAMM</name>
<accession>A0A5B0X1D0</accession>
<dbReference type="EMBL" id="VTUX01000002">
    <property type="protein sequence ID" value="KAA1193120.1"/>
    <property type="molecule type" value="Genomic_DNA"/>
</dbReference>
<comment type="caution">
    <text evidence="3">The sequence shown here is derived from an EMBL/GenBank/DDBJ whole genome shotgun (WGS) entry which is preliminary data.</text>
</comment>
<gene>
    <name evidence="3" type="ORF">F0M18_04545</name>
</gene>
<keyword evidence="4" id="KW-1185">Reference proteome</keyword>
<dbReference type="GO" id="GO:0008757">
    <property type="term" value="F:S-adenosylmethionine-dependent methyltransferase activity"/>
    <property type="evidence" value="ECO:0007669"/>
    <property type="project" value="InterPro"/>
</dbReference>
<keyword evidence="3" id="KW-0489">Methyltransferase</keyword>
<evidence type="ECO:0000256" key="1">
    <source>
        <dbReference type="SAM" id="MobiDB-lite"/>
    </source>
</evidence>
<dbReference type="SUPFAM" id="SSF53335">
    <property type="entry name" value="S-adenosyl-L-methionine-dependent methyltransferases"/>
    <property type="match status" value="1"/>
</dbReference>
<proteinExistence type="predicted"/>
<dbReference type="InterPro" id="IPR013216">
    <property type="entry name" value="Methyltransf_11"/>
</dbReference>
<dbReference type="Pfam" id="PF08241">
    <property type="entry name" value="Methyltransf_11"/>
    <property type="match status" value="1"/>
</dbReference>
<feature type="domain" description="Methyltransferase type 11" evidence="2">
    <location>
        <begin position="87"/>
        <end position="136"/>
    </location>
</feature>